<evidence type="ECO:0000256" key="1">
    <source>
        <dbReference type="ARBA" id="ARBA00005031"/>
    </source>
</evidence>
<dbReference type="GO" id="GO:0004634">
    <property type="term" value="F:phosphopyruvate hydratase activity"/>
    <property type="evidence" value="ECO:0007669"/>
    <property type="project" value="UniProtKB-EC"/>
</dbReference>
<dbReference type="InterPro" id="IPR036849">
    <property type="entry name" value="Enolase-like_C_sf"/>
</dbReference>
<dbReference type="InterPro" id="IPR020811">
    <property type="entry name" value="Enolase_N"/>
</dbReference>
<evidence type="ECO:0000256" key="6">
    <source>
        <dbReference type="ARBA" id="ARBA00023239"/>
    </source>
</evidence>
<keyword evidence="4" id="KW-0460">Magnesium</keyword>
<accession>A0A9W7AC39</accession>
<dbReference type="Proteomes" id="UP001165085">
    <property type="component" value="Unassembled WGS sequence"/>
</dbReference>
<comment type="pathway">
    <text evidence="1">Carbohydrate degradation; glycolysis; pyruvate from D-glyceraldehyde 3-phosphate: step 4/5.</text>
</comment>
<dbReference type="PANTHER" id="PTHR11902:SF1">
    <property type="entry name" value="ENOLASE"/>
    <property type="match status" value="1"/>
</dbReference>
<dbReference type="OrthoDB" id="157471at2759"/>
<dbReference type="InterPro" id="IPR000941">
    <property type="entry name" value="Enolase"/>
</dbReference>
<dbReference type="SUPFAM" id="SSF51604">
    <property type="entry name" value="Enolase C-terminal domain-like"/>
    <property type="match status" value="1"/>
</dbReference>
<dbReference type="SUPFAM" id="SSF54826">
    <property type="entry name" value="Enolase N-terminal domain-like"/>
    <property type="match status" value="1"/>
</dbReference>
<evidence type="ECO:0000256" key="5">
    <source>
        <dbReference type="ARBA" id="ARBA00023152"/>
    </source>
</evidence>
<feature type="domain" description="Enolase C-terminal TIM barrel" evidence="7">
    <location>
        <begin position="183"/>
        <end position="505"/>
    </location>
</feature>
<proteinExistence type="inferred from homology"/>
<dbReference type="GO" id="GO:0000015">
    <property type="term" value="C:phosphopyruvate hydratase complex"/>
    <property type="evidence" value="ECO:0007669"/>
    <property type="project" value="InterPro"/>
</dbReference>
<evidence type="ECO:0000256" key="3">
    <source>
        <dbReference type="ARBA" id="ARBA00012058"/>
    </source>
</evidence>
<evidence type="ECO:0000259" key="8">
    <source>
        <dbReference type="SMART" id="SM01193"/>
    </source>
</evidence>
<dbReference type="GO" id="GO:0000287">
    <property type="term" value="F:magnesium ion binding"/>
    <property type="evidence" value="ECO:0007669"/>
    <property type="project" value="InterPro"/>
</dbReference>
<feature type="domain" description="Enolase N-terminal" evidence="8">
    <location>
        <begin position="62"/>
        <end position="175"/>
    </location>
</feature>
<evidence type="ECO:0000256" key="4">
    <source>
        <dbReference type="ARBA" id="ARBA00022842"/>
    </source>
</evidence>
<dbReference type="SUPFAM" id="SSF47391">
    <property type="entry name" value="Dimerization-anchoring domain of cAMP-dependent PK regulatory subunit"/>
    <property type="match status" value="1"/>
</dbReference>
<dbReference type="AlphaFoldDB" id="A0A9W7AC39"/>
<dbReference type="EC" id="4.2.1.11" evidence="3"/>
<dbReference type="InterPro" id="IPR020810">
    <property type="entry name" value="Enolase_C"/>
</dbReference>
<organism evidence="9 10">
    <name type="scientific">Triparma strigata</name>
    <dbReference type="NCBI Taxonomy" id="1606541"/>
    <lineage>
        <taxon>Eukaryota</taxon>
        <taxon>Sar</taxon>
        <taxon>Stramenopiles</taxon>
        <taxon>Ochrophyta</taxon>
        <taxon>Bolidophyceae</taxon>
        <taxon>Parmales</taxon>
        <taxon>Triparmaceae</taxon>
        <taxon>Triparma</taxon>
    </lineage>
</organism>
<sequence length="511" mass="55755">MNQLESAAVQDDKRDILEYMKKFRLEEVLNDLINELVRERPEDPFVDLAQTIEAKSVLANSIVAVRAKEVIGANGEPALEVEIETLKGVFQSIVGGIGPYDGDEERFAGKGLTSCVKIVNTLMADKLIGKDPRRQEFIDSMLAEEDFPANAVLAVSITVCKAGAKFNEMPVYEHVGALANISEPRIPMPWFNLVNGNTFGENELYPKSVSFAIPEAESVREALEGASKLYSQFPKTLVSTVIPPVKSPNVGKLGGFAPACENMTDVFNTVKTSAIEVELAQKAVLSVNMGVASYSSILETDEGDDEVQFQYELSKFGGEEAVKVLKGSGEMVDEYYDWLVNYPIVSLEDAFEKKDAGSIIALKEKVESEIERIKEADDETSPFAADVGGNEGCFLQTVGDDCLGSQDDIVRAEEKQTFNGVTLTMNKAKTVSGFIGLWQKADSLGMPVVAVDESEENDPFLVHMAVALRCSQIRLGGLLGGFATKYNELLRLEDSQDGGEGIAYVGKDYRK</sequence>
<dbReference type="Gene3D" id="3.30.390.10">
    <property type="entry name" value="Enolase-like, N-terminal domain"/>
    <property type="match status" value="1"/>
</dbReference>
<dbReference type="SMART" id="SM01193">
    <property type="entry name" value="Enolase_N"/>
    <property type="match status" value="1"/>
</dbReference>
<keyword evidence="5" id="KW-0324">Glycolysis</keyword>
<dbReference type="SMART" id="SM01192">
    <property type="entry name" value="Enolase_C"/>
    <property type="match status" value="1"/>
</dbReference>
<evidence type="ECO:0000313" key="10">
    <source>
        <dbReference type="Proteomes" id="UP001165085"/>
    </source>
</evidence>
<dbReference type="InterPro" id="IPR029017">
    <property type="entry name" value="Enolase-like_N"/>
</dbReference>
<keyword evidence="10" id="KW-1185">Reference proteome</keyword>
<reference evidence="10" key="1">
    <citation type="journal article" date="2023" name="Commun. Biol.">
        <title>Genome analysis of Parmales, the sister group of diatoms, reveals the evolutionary specialization of diatoms from phago-mixotrophs to photoautotrophs.</title>
        <authorList>
            <person name="Ban H."/>
            <person name="Sato S."/>
            <person name="Yoshikawa S."/>
            <person name="Yamada K."/>
            <person name="Nakamura Y."/>
            <person name="Ichinomiya M."/>
            <person name="Sato N."/>
            <person name="Blanc-Mathieu R."/>
            <person name="Endo H."/>
            <person name="Kuwata A."/>
            <person name="Ogata H."/>
        </authorList>
    </citation>
    <scope>NUCLEOTIDE SEQUENCE [LARGE SCALE GENOMIC DNA]</scope>
    <source>
        <strain evidence="10">NIES 3701</strain>
    </source>
</reference>
<evidence type="ECO:0000259" key="7">
    <source>
        <dbReference type="SMART" id="SM01192"/>
    </source>
</evidence>
<name>A0A9W7AC39_9STRA</name>
<dbReference type="PANTHER" id="PTHR11902">
    <property type="entry name" value="ENOLASE"/>
    <property type="match status" value="1"/>
</dbReference>
<dbReference type="EMBL" id="BRXY01000108">
    <property type="protein sequence ID" value="GMH66488.1"/>
    <property type="molecule type" value="Genomic_DNA"/>
</dbReference>
<evidence type="ECO:0000256" key="2">
    <source>
        <dbReference type="ARBA" id="ARBA00009604"/>
    </source>
</evidence>
<gene>
    <name evidence="9" type="ORF">TrST_g3017</name>
</gene>
<dbReference type="PRINTS" id="PR00148">
    <property type="entry name" value="ENOLASE"/>
</dbReference>
<protein>
    <recommendedName>
        <fullName evidence="3">phosphopyruvate hydratase</fullName>
        <ecNumber evidence="3">4.2.1.11</ecNumber>
    </recommendedName>
</protein>
<comment type="caution">
    <text evidence="9">The sequence shown here is derived from an EMBL/GenBank/DDBJ whole genome shotgun (WGS) entry which is preliminary data.</text>
</comment>
<dbReference type="Pfam" id="PF00113">
    <property type="entry name" value="Enolase_C"/>
    <property type="match status" value="2"/>
</dbReference>
<dbReference type="Pfam" id="PF03952">
    <property type="entry name" value="Enolase_N"/>
    <property type="match status" value="1"/>
</dbReference>
<evidence type="ECO:0000313" key="9">
    <source>
        <dbReference type="EMBL" id="GMH66488.1"/>
    </source>
</evidence>
<dbReference type="GO" id="GO:0006096">
    <property type="term" value="P:glycolytic process"/>
    <property type="evidence" value="ECO:0007669"/>
    <property type="project" value="UniProtKB-KW"/>
</dbReference>
<dbReference type="Gene3D" id="3.20.20.120">
    <property type="entry name" value="Enolase-like C-terminal domain"/>
    <property type="match status" value="1"/>
</dbReference>
<comment type="similarity">
    <text evidence="2">Belongs to the enolase family.</text>
</comment>
<keyword evidence="6" id="KW-0456">Lyase</keyword>